<keyword evidence="1" id="KW-0732">Signal</keyword>
<evidence type="ECO:0008006" key="4">
    <source>
        <dbReference type="Google" id="ProtNLM"/>
    </source>
</evidence>
<evidence type="ECO:0000313" key="2">
    <source>
        <dbReference type="EMBL" id="GGD82538.1"/>
    </source>
</evidence>
<gene>
    <name evidence="2" type="ORF">GCM10010911_45860</name>
</gene>
<evidence type="ECO:0000256" key="1">
    <source>
        <dbReference type="SAM" id="SignalP"/>
    </source>
</evidence>
<dbReference type="AlphaFoldDB" id="A0A916Z9A4"/>
<dbReference type="InterPro" id="IPR008979">
    <property type="entry name" value="Galactose-bd-like_sf"/>
</dbReference>
<dbReference type="Gene3D" id="2.60.120.260">
    <property type="entry name" value="Galactose-binding domain-like"/>
    <property type="match status" value="1"/>
</dbReference>
<proteinExistence type="predicted"/>
<reference evidence="2" key="1">
    <citation type="journal article" date="2014" name="Int. J. Syst. Evol. Microbiol.">
        <title>Complete genome sequence of Corynebacterium casei LMG S-19264T (=DSM 44701T), isolated from a smear-ripened cheese.</title>
        <authorList>
            <consortium name="US DOE Joint Genome Institute (JGI-PGF)"/>
            <person name="Walter F."/>
            <person name="Albersmeier A."/>
            <person name="Kalinowski J."/>
            <person name="Ruckert C."/>
        </authorList>
    </citation>
    <scope>NUCLEOTIDE SEQUENCE</scope>
    <source>
        <strain evidence="2">CGMCC 1.15178</strain>
    </source>
</reference>
<dbReference type="SUPFAM" id="SSF63829">
    <property type="entry name" value="Calcium-dependent phosphotriesterase"/>
    <property type="match status" value="1"/>
</dbReference>
<dbReference type="SUPFAM" id="SSF49785">
    <property type="entry name" value="Galactose-binding domain-like"/>
    <property type="match status" value="1"/>
</dbReference>
<keyword evidence="3" id="KW-1185">Reference proteome</keyword>
<feature type="chain" id="PRO_5037206854" description="CBM-cenC domain-containing protein" evidence="1">
    <location>
        <begin position="32"/>
        <end position="818"/>
    </location>
</feature>
<dbReference type="SUPFAM" id="SSF101898">
    <property type="entry name" value="NHL repeat"/>
    <property type="match status" value="1"/>
</dbReference>
<dbReference type="Proteomes" id="UP000612456">
    <property type="component" value="Unassembled WGS sequence"/>
</dbReference>
<sequence length="818" mass="87538">MKRIRVVFKTVSVSVTLFILAMVFPHFQAAAADLLVPNYSFEFGLSSWTQKYGSGGISVSSDEAFTESNSLKIVDGNSSGPYGIESDYMPATAGTTYVTFARAYIKSGSADLYLRFWNSSKTYLSTTYVSKSTPVDEWTYLKASGEAPAGTAYVTALLYSSGANVGTVYWDDVFITKSLMKVGTQVTSASIHSAIFGKDGSNNDVIYAVVDGATGVNARLAVINVNNLVATTYTLPGAGGGWAITRATDGKIYVGTYNGGKLFQYTPGASSVVDLGQAGGQSFLWSVAPGASGSVYMGSFPNAKLMKYTPGSGFSQLGPSPLVTGESYVRSVAYDPTNNNVFAGIGAHAHLIKYNVATGIRTNVLPSSYMSEEFVNNLDIEGGKLFARLLPSFKTIVFDLTGGSVTQEAEIDRVTSNIMSKAQGGISYFSKDNVLYTYDYASKTTTSLGVPFPNTHDFGFIQLADQTNYPGVTLMGIANKMGNISVTKYNFQTGLNTSNYVTGIPESPSTLQNIVKSPDNKIYTSGFLTGGTGIYTSMRSDQIDIERGIGQAEGMTTLNGKIYYGVYPSAEIFEQDPSLPWSMGTSPVKLFDLEGDDQDRPVSLISANEKLFIGTVPLYGKLGGALTIYDPSTGVHTVKRNLVNNQSIISLAYKDGYIYGGSSISGGLGIAPSETSAKLLKYNVALGTSTTISLPVSGLAAITSMMVGPDNNIWMMAEGYLFIYNPSTGTFVYNSNLFPSVSYAPSASSTVIADATLILGKDGYVYGVIKGTYFFKIHPTTKVVTTIESTANGKVRLIEDEFRNLYYIGGTDIFRYAF</sequence>
<name>A0A916Z9A4_9BACL</name>
<evidence type="ECO:0000313" key="3">
    <source>
        <dbReference type="Proteomes" id="UP000612456"/>
    </source>
</evidence>
<dbReference type="InterPro" id="IPR015943">
    <property type="entry name" value="WD40/YVTN_repeat-like_dom_sf"/>
</dbReference>
<dbReference type="EMBL" id="BMHP01000003">
    <property type="protein sequence ID" value="GGD82538.1"/>
    <property type="molecule type" value="Genomic_DNA"/>
</dbReference>
<accession>A0A916Z9A4</accession>
<protein>
    <recommendedName>
        <fullName evidence="4">CBM-cenC domain-containing protein</fullName>
    </recommendedName>
</protein>
<organism evidence="2 3">
    <name type="scientific">Paenibacillus nasutitermitis</name>
    <dbReference type="NCBI Taxonomy" id="1652958"/>
    <lineage>
        <taxon>Bacteria</taxon>
        <taxon>Bacillati</taxon>
        <taxon>Bacillota</taxon>
        <taxon>Bacilli</taxon>
        <taxon>Bacillales</taxon>
        <taxon>Paenibacillaceae</taxon>
        <taxon>Paenibacillus</taxon>
    </lineage>
</organism>
<comment type="caution">
    <text evidence="2">The sequence shown here is derived from an EMBL/GenBank/DDBJ whole genome shotgun (WGS) entry which is preliminary data.</text>
</comment>
<dbReference type="RefSeq" id="WP_188995268.1">
    <property type="nucleotide sequence ID" value="NZ_BMHP01000003.1"/>
</dbReference>
<dbReference type="Gene3D" id="2.130.10.10">
    <property type="entry name" value="YVTN repeat-like/Quinoprotein amine dehydrogenase"/>
    <property type="match status" value="2"/>
</dbReference>
<reference evidence="2" key="2">
    <citation type="submission" date="2020-09" db="EMBL/GenBank/DDBJ databases">
        <authorList>
            <person name="Sun Q."/>
            <person name="Zhou Y."/>
        </authorList>
    </citation>
    <scope>NUCLEOTIDE SEQUENCE</scope>
    <source>
        <strain evidence="2">CGMCC 1.15178</strain>
    </source>
</reference>
<feature type="signal peptide" evidence="1">
    <location>
        <begin position="1"/>
        <end position="31"/>
    </location>
</feature>